<comment type="subcellular location">
    <subcellularLocation>
        <location evidence="1">Endoplasmic reticulum membrane</location>
        <topology evidence="1">Multi-pass membrane protein</topology>
    </subcellularLocation>
</comment>
<organism evidence="9 10">
    <name type="scientific">Gnathostoma spinigerum</name>
    <dbReference type="NCBI Taxonomy" id="75299"/>
    <lineage>
        <taxon>Eukaryota</taxon>
        <taxon>Metazoa</taxon>
        <taxon>Ecdysozoa</taxon>
        <taxon>Nematoda</taxon>
        <taxon>Chromadorea</taxon>
        <taxon>Rhabditida</taxon>
        <taxon>Spirurina</taxon>
        <taxon>Gnathostomatomorpha</taxon>
        <taxon>Gnathostomatoidea</taxon>
        <taxon>Gnathostomatidae</taxon>
        <taxon>Gnathostoma</taxon>
    </lineage>
</organism>
<gene>
    <name evidence="9" type="ORF">AB6A40_006896</name>
</gene>
<dbReference type="AlphaFoldDB" id="A0ABD6ELW0"/>
<protein>
    <recommendedName>
        <fullName evidence="11">Phosphatidylinositol-glycan biosynthesis class F protein</fullName>
    </recommendedName>
</protein>
<dbReference type="EMBL" id="JBGFUD010005195">
    <property type="protein sequence ID" value="MFH4980187.1"/>
    <property type="molecule type" value="Genomic_DNA"/>
</dbReference>
<dbReference type="InterPro" id="IPR009580">
    <property type="entry name" value="GPI_biosynthesis_protein_Pig-F"/>
</dbReference>
<feature type="transmembrane region" description="Helical" evidence="8">
    <location>
        <begin position="36"/>
        <end position="58"/>
    </location>
</feature>
<keyword evidence="7 8" id="KW-0472">Membrane</keyword>
<evidence type="ECO:0000256" key="5">
    <source>
        <dbReference type="ARBA" id="ARBA00022824"/>
    </source>
</evidence>
<dbReference type="GO" id="GO:0006506">
    <property type="term" value="P:GPI anchor biosynthetic process"/>
    <property type="evidence" value="ECO:0007669"/>
    <property type="project" value="UniProtKB-KW"/>
</dbReference>
<evidence type="ECO:0000256" key="2">
    <source>
        <dbReference type="ARBA" id="ARBA00004687"/>
    </source>
</evidence>
<evidence type="ECO:0000256" key="8">
    <source>
        <dbReference type="SAM" id="Phobius"/>
    </source>
</evidence>
<sequence length="148" mass="17061">MVKLRNIQRISKVFVESIIGFYILAVLFGAPFLSHFLATFIFSIVVSIVSVLPLAITIKDFDEFEKVVLNCRPTNRYQLLAHRFSLGGVIGAWSGAIVIPLDWDRWWQRWPLPCIFGCLLFALIGFIVSQFELHTRYRVLNCQSRKIV</sequence>
<proteinExistence type="predicted"/>
<keyword evidence="6 8" id="KW-1133">Transmembrane helix</keyword>
<keyword evidence="10" id="KW-1185">Reference proteome</keyword>
<feature type="transmembrane region" description="Helical" evidence="8">
    <location>
        <begin position="110"/>
        <end position="128"/>
    </location>
</feature>
<evidence type="ECO:0000256" key="7">
    <source>
        <dbReference type="ARBA" id="ARBA00023136"/>
    </source>
</evidence>
<keyword evidence="4 8" id="KW-0812">Transmembrane</keyword>
<feature type="transmembrane region" description="Helical" evidence="8">
    <location>
        <begin position="79"/>
        <end position="98"/>
    </location>
</feature>
<evidence type="ECO:0000313" key="9">
    <source>
        <dbReference type="EMBL" id="MFH4980187.1"/>
    </source>
</evidence>
<evidence type="ECO:0000313" key="10">
    <source>
        <dbReference type="Proteomes" id="UP001608902"/>
    </source>
</evidence>
<accession>A0ABD6ELW0</accession>
<comment type="pathway">
    <text evidence="2">Glycolipid biosynthesis; glycosylphosphatidylinositol-anchor biosynthesis.</text>
</comment>
<dbReference type="Pfam" id="PF06699">
    <property type="entry name" value="PIG-F"/>
    <property type="match status" value="1"/>
</dbReference>
<evidence type="ECO:0000256" key="3">
    <source>
        <dbReference type="ARBA" id="ARBA00022502"/>
    </source>
</evidence>
<keyword evidence="3" id="KW-0337">GPI-anchor biosynthesis</keyword>
<keyword evidence="5" id="KW-0256">Endoplasmic reticulum</keyword>
<evidence type="ECO:0000256" key="4">
    <source>
        <dbReference type="ARBA" id="ARBA00022692"/>
    </source>
</evidence>
<evidence type="ECO:0000256" key="6">
    <source>
        <dbReference type="ARBA" id="ARBA00022989"/>
    </source>
</evidence>
<dbReference type="Proteomes" id="UP001608902">
    <property type="component" value="Unassembled WGS sequence"/>
</dbReference>
<feature type="transmembrane region" description="Helical" evidence="8">
    <location>
        <begin position="12"/>
        <end position="30"/>
    </location>
</feature>
<evidence type="ECO:0000256" key="1">
    <source>
        <dbReference type="ARBA" id="ARBA00004477"/>
    </source>
</evidence>
<evidence type="ECO:0008006" key="11">
    <source>
        <dbReference type="Google" id="ProtNLM"/>
    </source>
</evidence>
<dbReference type="GO" id="GO:0005789">
    <property type="term" value="C:endoplasmic reticulum membrane"/>
    <property type="evidence" value="ECO:0007669"/>
    <property type="project" value="UniProtKB-SubCell"/>
</dbReference>
<name>A0ABD6ELW0_9BILA</name>
<comment type="caution">
    <text evidence="9">The sequence shown here is derived from an EMBL/GenBank/DDBJ whole genome shotgun (WGS) entry which is preliminary data.</text>
</comment>
<reference evidence="9 10" key="1">
    <citation type="submission" date="2024-08" db="EMBL/GenBank/DDBJ databases">
        <title>Gnathostoma spinigerum genome.</title>
        <authorList>
            <person name="Gonzalez-Bertolin B."/>
            <person name="Monzon S."/>
            <person name="Zaballos A."/>
            <person name="Jimenez P."/>
            <person name="Dekumyoy P."/>
            <person name="Varona S."/>
            <person name="Cuesta I."/>
            <person name="Sumanam S."/>
            <person name="Adisakwattana P."/>
            <person name="Gasser R.B."/>
            <person name="Hernandez-Gonzalez A."/>
            <person name="Young N.D."/>
            <person name="Perteguer M.J."/>
        </authorList>
    </citation>
    <scope>NUCLEOTIDE SEQUENCE [LARGE SCALE GENOMIC DNA]</scope>
    <source>
        <strain evidence="9">AL3</strain>
        <tissue evidence="9">Liver</tissue>
    </source>
</reference>